<dbReference type="Proteomes" id="UP000003240">
    <property type="component" value="Unassembled WGS sequence"/>
</dbReference>
<dbReference type="PANTHER" id="PTHR32071:SF121">
    <property type="entry name" value="SIGMA L-DEPENDENT TRANSCRIPTIONAL REGULATOR YQIR-RELATED"/>
    <property type="match status" value="1"/>
</dbReference>
<dbReference type="InterPro" id="IPR027417">
    <property type="entry name" value="P-loop_NTPase"/>
</dbReference>
<reference evidence="7 8" key="1">
    <citation type="journal article" date="2011" name="EMBO J.">
        <title>Structural diversity of bacterial flagellar motors.</title>
        <authorList>
            <person name="Chen S."/>
            <person name="Beeby M."/>
            <person name="Murphy G.E."/>
            <person name="Leadbetter J.R."/>
            <person name="Hendrixson D.R."/>
            <person name="Briegel A."/>
            <person name="Li Z."/>
            <person name="Shi J."/>
            <person name="Tocheva E.I."/>
            <person name="Muller A."/>
            <person name="Dobro M.J."/>
            <person name="Jensen G.J."/>
        </authorList>
    </citation>
    <scope>NUCLEOTIDE SEQUENCE [LARGE SCALE GENOMIC DNA]</scope>
    <source>
        <strain evidence="7 8">DSM 6540</strain>
    </source>
</reference>
<keyword evidence="8" id="KW-1185">Reference proteome</keyword>
<dbReference type="PROSITE" id="PS50045">
    <property type="entry name" value="SIGMA54_INTERACT_4"/>
    <property type="match status" value="1"/>
</dbReference>
<sequence>MNKEALSQIFDKFPDPIFVTDRQGNVLLSNSTAAMTIGMSLDQFLKSNINDMIQKSYYNKSYAMEAVEKKCVVSGLLTTKLNFTMMSVSTPVLDENGDVSLVLTTGRPKDLLKTCSSQEEKEIINRRKREIDYLRNYVLESTTVVAESPAMRQLLLLAHRVAQADSTVLLYGESGVGKEVLAKYIHRHSKRAQDAFIAVNCASFPESLVESELFGYEKGAFTGADINGKVGLFEAAHQGTLFLDEIAELPLAPQSKLLRVLETNGIRRVGSNADRKIDFRLIAATNRDLLQMTEQGLFRKDLYYRLHVIPIRIPPLKERPEDIEALAMKFLADFNKQYDSNIKLNPDTLDAFKKHNWPGNVRELRNLIERTVICSLPDYPAELLALAAPIASRRPGQNDCLNLMGWSGTLKEVVGKFEEQYINQVLEECNGRIGETAKRLGIYRTVLYRKRKAFEQRNSE</sequence>
<dbReference type="PROSITE" id="PS50112">
    <property type="entry name" value="PAS"/>
    <property type="match status" value="1"/>
</dbReference>
<dbReference type="PANTHER" id="PTHR32071">
    <property type="entry name" value="TRANSCRIPTIONAL REGULATORY PROTEIN"/>
    <property type="match status" value="1"/>
</dbReference>
<dbReference type="Pfam" id="PF02954">
    <property type="entry name" value="HTH_8"/>
    <property type="match status" value="1"/>
</dbReference>
<accession>F7NNZ5</accession>
<keyword evidence="4" id="KW-0804">Transcription</keyword>
<dbReference type="InterPro" id="IPR035965">
    <property type="entry name" value="PAS-like_dom_sf"/>
</dbReference>
<dbReference type="OrthoDB" id="1672812at2"/>
<evidence type="ECO:0000259" key="6">
    <source>
        <dbReference type="PROSITE" id="PS50112"/>
    </source>
</evidence>
<dbReference type="Pfam" id="PF00989">
    <property type="entry name" value="PAS"/>
    <property type="match status" value="1"/>
</dbReference>
<dbReference type="PROSITE" id="PS00675">
    <property type="entry name" value="SIGMA54_INTERACT_1"/>
    <property type="match status" value="1"/>
</dbReference>
<gene>
    <name evidence="7" type="ORF">ALO_19182</name>
</gene>
<dbReference type="PROSITE" id="PS00688">
    <property type="entry name" value="SIGMA54_INTERACT_3"/>
    <property type="match status" value="1"/>
</dbReference>
<evidence type="ECO:0000256" key="4">
    <source>
        <dbReference type="ARBA" id="ARBA00023163"/>
    </source>
</evidence>
<organism evidence="7 8">
    <name type="scientific">Acetonema longum DSM 6540</name>
    <dbReference type="NCBI Taxonomy" id="1009370"/>
    <lineage>
        <taxon>Bacteria</taxon>
        <taxon>Bacillati</taxon>
        <taxon>Bacillota</taxon>
        <taxon>Negativicutes</taxon>
        <taxon>Acetonemataceae</taxon>
        <taxon>Acetonema</taxon>
    </lineage>
</organism>
<dbReference type="Pfam" id="PF25601">
    <property type="entry name" value="AAA_lid_14"/>
    <property type="match status" value="1"/>
</dbReference>
<name>F7NNZ5_9FIRM</name>
<dbReference type="GO" id="GO:0006355">
    <property type="term" value="P:regulation of DNA-templated transcription"/>
    <property type="evidence" value="ECO:0007669"/>
    <property type="project" value="InterPro"/>
</dbReference>
<dbReference type="CDD" id="cd00009">
    <property type="entry name" value="AAA"/>
    <property type="match status" value="1"/>
</dbReference>
<dbReference type="STRING" id="1009370.ALO_19182"/>
<evidence type="ECO:0000313" key="8">
    <source>
        <dbReference type="Proteomes" id="UP000003240"/>
    </source>
</evidence>
<dbReference type="InterPro" id="IPR002197">
    <property type="entry name" value="HTH_Fis"/>
</dbReference>
<dbReference type="FunFam" id="3.40.50.300:FF:000006">
    <property type="entry name" value="DNA-binding transcriptional regulator NtrC"/>
    <property type="match status" value="1"/>
</dbReference>
<dbReference type="NCBIfam" id="TIGR00229">
    <property type="entry name" value="sensory_box"/>
    <property type="match status" value="1"/>
</dbReference>
<evidence type="ECO:0000256" key="3">
    <source>
        <dbReference type="ARBA" id="ARBA00023015"/>
    </source>
</evidence>
<dbReference type="SMART" id="SM00091">
    <property type="entry name" value="PAS"/>
    <property type="match status" value="1"/>
</dbReference>
<dbReference type="Gene3D" id="1.10.10.60">
    <property type="entry name" value="Homeodomain-like"/>
    <property type="match status" value="1"/>
</dbReference>
<dbReference type="eggNOG" id="COG3829">
    <property type="taxonomic scope" value="Bacteria"/>
</dbReference>
<keyword evidence="2" id="KW-0067">ATP-binding</keyword>
<dbReference type="InterPro" id="IPR003593">
    <property type="entry name" value="AAA+_ATPase"/>
</dbReference>
<dbReference type="Gene3D" id="1.10.8.60">
    <property type="match status" value="1"/>
</dbReference>
<dbReference type="GO" id="GO:0043565">
    <property type="term" value="F:sequence-specific DNA binding"/>
    <property type="evidence" value="ECO:0007669"/>
    <property type="project" value="InterPro"/>
</dbReference>
<dbReference type="SUPFAM" id="SSF46689">
    <property type="entry name" value="Homeodomain-like"/>
    <property type="match status" value="1"/>
</dbReference>
<proteinExistence type="predicted"/>
<dbReference type="SUPFAM" id="SSF52540">
    <property type="entry name" value="P-loop containing nucleoside triphosphate hydrolases"/>
    <property type="match status" value="1"/>
</dbReference>
<dbReference type="SUPFAM" id="SSF55785">
    <property type="entry name" value="PYP-like sensor domain (PAS domain)"/>
    <property type="match status" value="1"/>
</dbReference>
<evidence type="ECO:0000256" key="2">
    <source>
        <dbReference type="ARBA" id="ARBA00022840"/>
    </source>
</evidence>
<comment type="caution">
    <text evidence="7">The sequence shown here is derived from an EMBL/GenBank/DDBJ whole genome shotgun (WGS) entry which is preliminary data.</text>
</comment>
<dbReference type="InterPro" id="IPR002078">
    <property type="entry name" value="Sigma_54_int"/>
</dbReference>
<protein>
    <submittedName>
        <fullName evidence="7">PAS modulated sigma54 specific transcriptional regulator, Fis family protein</fullName>
    </submittedName>
</protein>
<keyword evidence="1" id="KW-0547">Nucleotide-binding</keyword>
<keyword evidence="3" id="KW-0805">Transcription regulation</keyword>
<evidence type="ECO:0000256" key="1">
    <source>
        <dbReference type="ARBA" id="ARBA00022741"/>
    </source>
</evidence>
<dbReference type="InterPro" id="IPR025662">
    <property type="entry name" value="Sigma_54_int_dom_ATP-bd_1"/>
</dbReference>
<dbReference type="GO" id="GO:0005524">
    <property type="term" value="F:ATP binding"/>
    <property type="evidence" value="ECO:0007669"/>
    <property type="project" value="UniProtKB-KW"/>
</dbReference>
<dbReference type="Pfam" id="PF00158">
    <property type="entry name" value="Sigma54_activat"/>
    <property type="match status" value="1"/>
</dbReference>
<dbReference type="InterPro" id="IPR058031">
    <property type="entry name" value="AAA_lid_NorR"/>
</dbReference>
<dbReference type="InterPro" id="IPR009057">
    <property type="entry name" value="Homeodomain-like_sf"/>
</dbReference>
<evidence type="ECO:0000259" key="5">
    <source>
        <dbReference type="PROSITE" id="PS50045"/>
    </source>
</evidence>
<evidence type="ECO:0000313" key="7">
    <source>
        <dbReference type="EMBL" id="EGO62329.1"/>
    </source>
</evidence>
<dbReference type="Gene3D" id="3.40.50.300">
    <property type="entry name" value="P-loop containing nucleotide triphosphate hydrolases"/>
    <property type="match status" value="1"/>
</dbReference>
<feature type="domain" description="PAS" evidence="6">
    <location>
        <begin position="2"/>
        <end position="54"/>
    </location>
</feature>
<dbReference type="Gene3D" id="3.30.450.20">
    <property type="entry name" value="PAS domain"/>
    <property type="match status" value="1"/>
</dbReference>
<dbReference type="InterPro" id="IPR000014">
    <property type="entry name" value="PAS"/>
</dbReference>
<dbReference type="InterPro" id="IPR025944">
    <property type="entry name" value="Sigma_54_int_dom_CS"/>
</dbReference>
<dbReference type="SMART" id="SM00382">
    <property type="entry name" value="AAA"/>
    <property type="match status" value="1"/>
</dbReference>
<dbReference type="EMBL" id="AFGF01000234">
    <property type="protein sequence ID" value="EGO62329.1"/>
    <property type="molecule type" value="Genomic_DNA"/>
</dbReference>
<feature type="domain" description="Sigma-54 factor interaction" evidence="5">
    <location>
        <begin position="144"/>
        <end position="373"/>
    </location>
</feature>
<dbReference type="CDD" id="cd00130">
    <property type="entry name" value="PAS"/>
    <property type="match status" value="1"/>
</dbReference>
<dbReference type="InterPro" id="IPR013767">
    <property type="entry name" value="PAS_fold"/>
</dbReference>
<dbReference type="AlphaFoldDB" id="F7NNZ5"/>